<sequence length="56" mass="6209">MERYRLLLVVTYLLLASSLYVGFFVGSTGPVFLVTFVASLVTLAGAYLVYRRDESA</sequence>
<feature type="transmembrane region" description="Helical" evidence="1">
    <location>
        <begin position="7"/>
        <end position="25"/>
    </location>
</feature>
<accession>A0A6B0GL26</accession>
<dbReference type="Proteomes" id="UP000451471">
    <property type="component" value="Unassembled WGS sequence"/>
</dbReference>
<evidence type="ECO:0000256" key="1">
    <source>
        <dbReference type="SAM" id="Phobius"/>
    </source>
</evidence>
<proteinExistence type="predicted"/>
<keyword evidence="1" id="KW-0472">Membrane</keyword>
<reference evidence="2 3" key="1">
    <citation type="submission" date="2019-12" db="EMBL/GenBank/DDBJ databases">
        <title>Halocatena pleomorpha gen. nov. sp. nov., an extremely halophilic archaeon of family Halobacteriaceae isolated from saltpan soil.</title>
        <authorList>
            <person name="Pal Y."/>
            <person name="Verma A."/>
            <person name="Krishnamurthi S."/>
            <person name="Kumar P."/>
        </authorList>
    </citation>
    <scope>NUCLEOTIDE SEQUENCE [LARGE SCALE GENOMIC DNA]</scope>
    <source>
        <strain evidence="2 3">JCM 16495</strain>
    </source>
</reference>
<keyword evidence="1" id="KW-1133">Transmembrane helix</keyword>
<name>A0A6B0GL26_9EURY</name>
<comment type="caution">
    <text evidence="2">The sequence shown here is derived from an EMBL/GenBank/DDBJ whole genome shotgun (WGS) entry which is preliminary data.</text>
</comment>
<dbReference type="EMBL" id="WSZK01000015">
    <property type="protein sequence ID" value="MWG34581.1"/>
    <property type="molecule type" value="Genomic_DNA"/>
</dbReference>
<evidence type="ECO:0000313" key="3">
    <source>
        <dbReference type="Proteomes" id="UP000451471"/>
    </source>
</evidence>
<protein>
    <submittedName>
        <fullName evidence="2">Uncharacterized protein</fullName>
    </submittedName>
</protein>
<evidence type="ECO:0000313" key="2">
    <source>
        <dbReference type="EMBL" id="MWG34581.1"/>
    </source>
</evidence>
<keyword evidence="1" id="KW-0812">Transmembrane</keyword>
<dbReference type="RefSeq" id="WP_158204247.1">
    <property type="nucleotide sequence ID" value="NZ_WSZK01000015.1"/>
</dbReference>
<gene>
    <name evidence="2" type="ORF">GQS65_08770</name>
</gene>
<feature type="transmembrane region" description="Helical" evidence="1">
    <location>
        <begin position="31"/>
        <end position="50"/>
    </location>
</feature>
<dbReference type="AlphaFoldDB" id="A0A6B0GL26"/>
<keyword evidence="3" id="KW-1185">Reference proteome</keyword>
<organism evidence="2 3">
    <name type="scientific">Halomarina oriensis</name>
    <dbReference type="NCBI Taxonomy" id="671145"/>
    <lineage>
        <taxon>Archaea</taxon>
        <taxon>Methanobacteriati</taxon>
        <taxon>Methanobacteriota</taxon>
        <taxon>Stenosarchaea group</taxon>
        <taxon>Halobacteria</taxon>
        <taxon>Halobacteriales</taxon>
        <taxon>Natronomonadaceae</taxon>
        <taxon>Halomarina</taxon>
    </lineage>
</organism>